<proteinExistence type="predicted"/>
<dbReference type="SUPFAM" id="SSF110391">
    <property type="entry name" value="GlpP-like"/>
    <property type="match status" value="1"/>
</dbReference>
<evidence type="ECO:0000313" key="2">
    <source>
        <dbReference type="Proteomes" id="UP000233293"/>
    </source>
</evidence>
<sequence length="231" mass="25102">MDRGSRRSIRRNCCLQPIRSKVRVDADRTCAPKGIQVATVMKNKQPLRPLLQDAGIIPAIRKPELLDRALAAHGKLIYLLCGDPENIGDLLRRTLEVGKLPIVNIDLVSGLSRDQHALSYVEKRGAKGIISTHGETLRQAQSLGLYIIQRTFLLDSGAMENICHQMKNSPADALEVLPAVAAPKLVHRISSIASDIALVGGGLISSMREVEDLLAQGLTAVSISDPQLWIA</sequence>
<dbReference type="Pfam" id="PF04309">
    <property type="entry name" value="G3P_antiterm"/>
    <property type="match status" value="1"/>
</dbReference>
<dbReference type="InterPro" id="IPR013785">
    <property type="entry name" value="Aldolase_TIM"/>
</dbReference>
<dbReference type="AlphaFoldDB" id="A0A2N3PU09"/>
<name>A0A2N3PU09_9PROT</name>
<dbReference type="GO" id="GO:0006071">
    <property type="term" value="P:glycerol metabolic process"/>
    <property type="evidence" value="ECO:0007669"/>
    <property type="project" value="InterPro"/>
</dbReference>
<dbReference type="EMBL" id="PIUM01000016">
    <property type="protein sequence ID" value="PKU23883.1"/>
    <property type="molecule type" value="Genomic_DNA"/>
</dbReference>
<dbReference type="Gene3D" id="3.20.20.70">
    <property type="entry name" value="Aldolase class I"/>
    <property type="match status" value="1"/>
</dbReference>
<protein>
    <submittedName>
        <fullName evidence="1">Glycerol-3-phosphate responsive antiterminator</fullName>
    </submittedName>
</protein>
<evidence type="ECO:0000313" key="1">
    <source>
        <dbReference type="EMBL" id="PKU23883.1"/>
    </source>
</evidence>
<dbReference type="PANTHER" id="PTHR35787:SF1">
    <property type="entry name" value="GLYCEROL UPTAKE OPERON ANTITERMINATOR REGULATORY PROTEIN"/>
    <property type="match status" value="1"/>
</dbReference>
<organism evidence="1 2">
    <name type="scientific">Telmatospirillum siberiense</name>
    <dbReference type="NCBI Taxonomy" id="382514"/>
    <lineage>
        <taxon>Bacteria</taxon>
        <taxon>Pseudomonadati</taxon>
        <taxon>Pseudomonadota</taxon>
        <taxon>Alphaproteobacteria</taxon>
        <taxon>Rhodospirillales</taxon>
        <taxon>Rhodospirillaceae</taxon>
        <taxon>Telmatospirillum</taxon>
    </lineage>
</organism>
<dbReference type="GO" id="GO:0006355">
    <property type="term" value="P:regulation of DNA-templated transcription"/>
    <property type="evidence" value="ECO:0007669"/>
    <property type="project" value="InterPro"/>
</dbReference>
<keyword evidence="2" id="KW-1185">Reference proteome</keyword>
<accession>A0A2N3PU09</accession>
<gene>
    <name evidence="1" type="ORF">CWS72_14490</name>
</gene>
<dbReference type="PANTHER" id="PTHR35787">
    <property type="entry name" value="GLYCEROL UPTAKE OPERON ANTITERMINATOR REGULATORY PROTEIN"/>
    <property type="match status" value="1"/>
</dbReference>
<dbReference type="InterPro" id="IPR006699">
    <property type="entry name" value="GlpP"/>
</dbReference>
<comment type="caution">
    <text evidence="1">The sequence shown here is derived from an EMBL/GenBank/DDBJ whole genome shotgun (WGS) entry which is preliminary data.</text>
</comment>
<reference evidence="2" key="1">
    <citation type="submission" date="2017-12" db="EMBL/GenBank/DDBJ databases">
        <title>Draft genome sequence of Telmatospirillum siberiense 26-4b1T, an acidotolerant peatland alphaproteobacterium potentially involved in sulfur cycling.</title>
        <authorList>
            <person name="Hausmann B."/>
            <person name="Pjevac P."/>
            <person name="Schreck K."/>
            <person name="Herbold C.W."/>
            <person name="Daims H."/>
            <person name="Wagner M."/>
            <person name="Pester M."/>
            <person name="Loy A."/>
        </authorList>
    </citation>
    <scope>NUCLEOTIDE SEQUENCE [LARGE SCALE GENOMIC DNA]</scope>
    <source>
        <strain evidence="2">26-4b1</strain>
    </source>
</reference>
<dbReference type="Proteomes" id="UP000233293">
    <property type="component" value="Unassembled WGS sequence"/>
</dbReference>